<reference evidence="2" key="1">
    <citation type="submission" date="2021-02" db="EMBL/GenBank/DDBJ databases">
        <authorList>
            <person name="Nowell W R."/>
        </authorList>
    </citation>
    <scope>NUCLEOTIDE SEQUENCE</scope>
</reference>
<dbReference type="EMBL" id="CAJNOQ010077116">
    <property type="protein sequence ID" value="CAF1690073.1"/>
    <property type="molecule type" value="Genomic_DNA"/>
</dbReference>
<proteinExistence type="predicted"/>
<dbReference type="EMBL" id="CAJOBC010032566">
    <property type="protein sequence ID" value="CAF4096410.1"/>
    <property type="molecule type" value="Genomic_DNA"/>
</dbReference>
<accession>A0A816HTQ9</accession>
<dbReference type="Proteomes" id="UP000663829">
    <property type="component" value="Unassembled WGS sequence"/>
</dbReference>
<name>A0A816HTQ9_9BILA</name>
<dbReference type="AlphaFoldDB" id="A0A816HTQ9"/>
<dbReference type="Proteomes" id="UP000681722">
    <property type="component" value="Unassembled WGS sequence"/>
</dbReference>
<comment type="caution">
    <text evidence="2">The sequence shown here is derived from an EMBL/GenBank/DDBJ whole genome shotgun (WGS) entry which is preliminary data.</text>
</comment>
<feature type="compositionally biased region" description="Polar residues" evidence="1">
    <location>
        <begin position="1"/>
        <end position="10"/>
    </location>
</feature>
<organism evidence="2 4">
    <name type="scientific">Didymodactylos carnosus</name>
    <dbReference type="NCBI Taxonomy" id="1234261"/>
    <lineage>
        <taxon>Eukaryota</taxon>
        <taxon>Metazoa</taxon>
        <taxon>Spiralia</taxon>
        <taxon>Gnathifera</taxon>
        <taxon>Rotifera</taxon>
        <taxon>Eurotatoria</taxon>
        <taxon>Bdelloidea</taxon>
        <taxon>Philodinida</taxon>
        <taxon>Philodinidae</taxon>
        <taxon>Didymodactylos</taxon>
    </lineage>
</organism>
<protein>
    <submittedName>
        <fullName evidence="2">Uncharacterized protein</fullName>
    </submittedName>
</protein>
<evidence type="ECO:0000313" key="4">
    <source>
        <dbReference type="Proteomes" id="UP000663829"/>
    </source>
</evidence>
<gene>
    <name evidence="2" type="ORF">GPM918_LOCUS46846</name>
    <name evidence="3" type="ORF">SRO942_LOCUS28462</name>
</gene>
<evidence type="ECO:0000313" key="2">
    <source>
        <dbReference type="EMBL" id="CAF1690073.1"/>
    </source>
</evidence>
<keyword evidence="4" id="KW-1185">Reference proteome</keyword>
<sequence>YGTGSDSAGSEYNEHSDNSGLQDEWPSIREALATVLGM</sequence>
<dbReference type="OrthoDB" id="421051at2759"/>
<evidence type="ECO:0000313" key="3">
    <source>
        <dbReference type="EMBL" id="CAF4096410.1"/>
    </source>
</evidence>
<evidence type="ECO:0000256" key="1">
    <source>
        <dbReference type="SAM" id="MobiDB-lite"/>
    </source>
</evidence>
<feature type="non-terminal residue" evidence="2">
    <location>
        <position position="1"/>
    </location>
</feature>
<feature type="region of interest" description="Disordered" evidence="1">
    <location>
        <begin position="1"/>
        <end position="26"/>
    </location>
</feature>